<accession>A0ABY7DP15</accession>
<gene>
    <name evidence="7" type="ORF">MAR_023807</name>
</gene>
<dbReference type="EMBL" id="CP111014">
    <property type="protein sequence ID" value="WAQ99434.1"/>
    <property type="molecule type" value="Genomic_DNA"/>
</dbReference>
<feature type="transmembrane region" description="Helical" evidence="6">
    <location>
        <begin position="172"/>
        <end position="192"/>
    </location>
</feature>
<feature type="transmembrane region" description="Helical" evidence="6">
    <location>
        <begin position="204"/>
        <end position="224"/>
    </location>
</feature>
<sequence>NKLIYRIKYECTEATVLLVIELVQEVKNIWERLNLLGKLGCLLCILGSTVMVIHSPKNSEIKTMEELLHKVQQPAILTLVGVFIIAAIIGIVFLAPRWGQTNVVVYVFICSTLGALTVTGAKGMGVALKQTFEGEQQFTNWLTYVMLAVVAVNILFQINFLNKALDTFNTAVVTPTYYVLFNSAVAIVTLTLFQEFNQLTVYDIIGEIIGFFVIVVGIFVLNAFKDMDISLRNLPKAKKAGQEIDINDGTKMPVLKKDNDLVLEIRENESEDENDSLLLECHDSPVYVDDDHLEIGEVAFKMPKRFFSNGHLKANGHVNKLDIEDDKHFNNEVTHF</sequence>
<feature type="transmembrane region" description="Helical" evidence="6">
    <location>
        <begin position="35"/>
        <end position="55"/>
    </location>
</feature>
<protein>
    <submittedName>
        <fullName evidence="7">NIPA2-like protein</fullName>
    </submittedName>
</protein>
<organism evidence="7 8">
    <name type="scientific">Mya arenaria</name>
    <name type="common">Soft-shell clam</name>
    <dbReference type="NCBI Taxonomy" id="6604"/>
    <lineage>
        <taxon>Eukaryota</taxon>
        <taxon>Metazoa</taxon>
        <taxon>Spiralia</taxon>
        <taxon>Lophotrochozoa</taxon>
        <taxon>Mollusca</taxon>
        <taxon>Bivalvia</taxon>
        <taxon>Autobranchia</taxon>
        <taxon>Heteroconchia</taxon>
        <taxon>Euheterodonta</taxon>
        <taxon>Imparidentia</taxon>
        <taxon>Neoheterodontei</taxon>
        <taxon>Myida</taxon>
        <taxon>Myoidea</taxon>
        <taxon>Myidae</taxon>
        <taxon>Mya</taxon>
    </lineage>
</organism>
<keyword evidence="5 6" id="KW-0472">Membrane</keyword>
<proteinExistence type="inferred from homology"/>
<comment type="similarity">
    <text evidence="2">Belongs to the NIPA family.</text>
</comment>
<evidence type="ECO:0000256" key="5">
    <source>
        <dbReference type="ARBA" id="ARBA00023136"/>
    </source>
</evidence>
<comment type="subcellular location">
    <subcellularLocation>
        <location evidence="1">Membrane</location>
        <topology evidence="1">Multi-pass membrane protein</topology>
    </subcellularLocation>
</comment>
<evidence type="ECO:0000256" key="3">
    <source>
        <dbReference type="ARBA" id="ARBA00022692"/>
    </source>
</evidence>
<dbReference type="InterPro" id="IPR008521">
    <property type="entry name" value="Mg_trans_NIPA"/>
</dbReference>
<evidence type="ECO:0000313" key="8">
    <source>
        <dbReference type="Proteomes" id="UP001164746"/>
    </source>
</evidence>
<name>A0ABY7DP15_MYAAR</name>
<feature type="transmembrane region" description="Helical" evidence="6">
    <location>
        <begin position="103"/>
        <end position="121"/>
    </location>
</feature>
<feature type="non-terminal residue" evidence="7">
    <location>
        <position position="1"/>
    </location>
</feature>
<feature type="transmembrane region" description="Helical" evidence="6">
    <location>
        <begin position="75"/>
        <end position="96"/>
    </location>
</feature>
<reference evidence="7" key="1">
    <citation type="submission" date="2022-11" db="EMBL/GenBank/DDBJ databases">
        <title>Centuries of genome instability and evolution in soft-shell clam transmissible cancer (bioRxiv).</title>
        <authorList>
            <person name="Hart S.F.M."/>
            <person name="Yonemitsu M.A."/>
            <person name="Giersch R.M."/>
            <person name="Beal B.F."/>
            <person name="Arriagada G."/>
            <person name="Davis B.W."/>
            <person name="Ostrander E.A."/>
            <person name="Goff S.P."/>
            <person name="Metzger M.J."/>
        </authorList>
    </citation>
    <scope>NUCLEOTIDE SEQUENCE</scope>
    <source>
        <strain evidence="7">MELC-2E11</strain>
        <tissue evidence="7">Siphon/mantle</tissue>
    </source>
</reference>
<dbReference type="Pfam" id="PF05653">
    <property type="entry name" value="Mg_trans_NIPA"/>
    <property type="match status" value="1"/>
</dbReference>
<keyword evidence="4 6" id="KW-1133">Transmembrane helix</keyword>
<evidence type="ECO:0000256" key="2">
    <source>
        <dbReference type="ARBA" id="ARBA00007230"/>
    </source>
</evidence>
<keyword evidence="3 6" id="KW-0812">Transmembrane</keyword>
<evidence type="ECO:0000313" key="7">
    <source>
        <dbReference type="EMBL" id="WAQ99434.1"/>
    </source>
</evidence>
<dbReference type="Proteomes" id="UP001164746">
    <property type="component" value="Chromosome 3"/>
</dbReference>
<dbReference type="PANTHER" id="PTHR12570:SF92">
    <property type="entry name" value="SPICHTHYIN, ISOFORM B"/>
    <property type="match status" value="1"/>
</dbReference>
<dbReference type="PANTHER" id="PTHR12570">
    <property type="match status" value="1"/>
</dbReference>
<evidence type="ECO:0000256" key="4">
    <source>
        <dbReference type="ARBA" id="ARBA00022989"/>
    </source>
</evidence>
<evidence type="ECO:0000256" key="1">
    <source>
        <dbReference type="ARBA" id="ARBA00004141"/>
    </source>
</evidence>
<keyword evidence="8" id="KW-1185">Reference proteome</keyword>
<feature type="transmembrane region" description="Helical" evidence="6">
    <location>
        <begin position="141"/>
        <end position="160"/>
    </location>
</feature>
<evidence type="ECO:0000256" key="6">
    <source>
        <dbReference type="SAM" id="Phobius"/>
    </source>
</evidence>